<keyword evidence="1" id="KW-0472">Membrane</keyword>
<keyword evidence="1" id="KW-1133">Transmembrane helix</keyword>
<evidence type="ECO:0000256" key="1">
    <source>
        <dbReference type="SAM" id="Phobius"/>
    </source>
</evidence>
<evidence type="ECO:0008006" key="4">
    <source>
        <dbReference type="Google" id="ProtNLM"/>
    </source>
</evidence>
<keyword evidence="3" id="KW-1185">Reference proteome</keyword>
<proteinExistence type="predicted"/>
<evidence type="ECO:0000313" key="3">
    <source>
        <dbReference type="Proteomes" id="UP000282759"/>
    </source>
</evidence>
<dbReference type="Proteomes" id="UP000282759">
    <property type="component" value="Unassembled WGS sequence"/>
</dbReference>
<dbReference type="EMBL" id="SACK01000003">
    <property type="protein sequence ID" value="RVU00810.1"/>
    <property type="molecule type" value="Genomic_DNA"/>
</dbReference>
<keyword evidence="1" id="KW-0812">Transmembrane</keyword>
<protein>
    <recommendedName>
        <fullName evidence="4">DUF304 domain-containing protein</fullName>
    </recommendedName>
</protein>
<feature type="transmembrane region" description="Helical" evidence="1">
    <location>
        <begin position="20"/>
        <end position="40"/>
    </location>
</feature>
<reference evidence="2 3" key="1">
    <citation type="submission" date="2019-01" db="EMBL/GenBank/DDBJ databases">
        <authorList>
            <person name="Chen W.-M."/>
        </authorList>
    </citation>
    <scope>NUCLEOTIDE SEQUENCE [LARGE SCALE GENOMIC DNA]</scope>
    <source>
        <strain evidence="2 3">YBJ-36</strain>
    </source>
</reference>
<sequence>MEDVLLDEVKSNKADNFAKISLIAGLLLFICFLAKIILNLHSEKGIGFIFDCLLLLFSSISSFTSFKRLSKRKSQYIKWWSHKIFYKLFDNNIPKEINVSDITSISVGMDLIEIYTFSNITYNLNIIDFTDYNVRARIKENFENLVLNKQTTS</sequence>
<accession>A0A3S2V1L9</accession>
<organism evidence="2 3">
    <name type="scientific">Mucilaginibacter limnophilus</name>
    <dbReference type="NCBI Taxonomy" id="1932778"/>
    <lineage>
        <taxon>Bacteria</taxon>
        <taxon>Pseudomonadati</taxon>
        <taxon>Bacteroidota</taxon>
        <taxon>Sphingobacteriia</taxon>
        <taxon>Sphingobacteriales</taxon>
        <taxon>Sphingobacteriaceae</taxon>
        <taxon>Mucilaginibacter</taxon>
    </lineage>
</organism>
<dbReference type="AlphaFoldDB" id="A0A3S2V1L9"/>
<gene>
    <name evidence="2" type="ORF">EOD41_09225</name>
</gene>
<feature type="transmembrane region" description="Helical" evidence="1">
    <location>
        <begin position="46"/>
        <end position="66"/>
    </location>
</feature>
<comment type="caution">
    <text evidence="2">The sequence shown here is derived from an EMBL/GenBank/DDBJ whole genome shotgun (WGS) entry which is preliminary data.</text>
</comment>
<evidence type="ECO:0000313" key="2">
    <source>
        <dbReference type="EMBL" id="RVU00810.1"/>
    </source>
</evidence>
<name>A0A3S2V1L9_9SPHI</name>
<dbReference type="RefSeq" id="WP_127704527.1">
    <property type="nucleotide sequence ID" value="NZ_SACK01000003.1"/>
</dbReference>